<feature type="compositionally biased region" description="Basic and acidic residues" evidence="5">
    <location>
        <begin position="752"/>
        <end position="764"/>
    </location>
</feature>
<feature type="domain" description="RRM" evidence="6">
    <location>
        <begin position="8"/>
        <end position="89"/>
    </location>
</feature>
<feature type="compositionally biased region" description="Polar residues" evidence="5">
    <location>
        <begin position="275"/>
        <end position="287"/>
    </location>
</feature>
<keyword evidence="3" id="KW-0539">Nucleus</keyword>
<feature type="compositionally biased region" description="Basic residues" evidence="5">
    <location>
        <begin position="1325"/>
        <end position="1340"/>
    </location>
</feature>
<feature type="compositionally biased region" description="Basic and acidic residues" evidence="5">
    <location>
        <begin position="1075"/>
        <end position="1121"/>
    </location>
</feature>
<feature type="compositionally biased region" description="Polar residues" evidence="5">
    <location>
        <begin position="1219"/>
        <end position="1228"/>
    </location>
</feature>
<feature type="compositionally biased region" description="Basic and acidic residues" evidence="5">
    <location>
        <begin position="1312"/>
        <end position="1324"/>
    </location>
</feature>
<dbReference type="InterPro" id="IPR000504">
    <property type="entry name" value="RRM_dom"/>
</dbReference>
<dbReference type="PANTHER" id="PTHR48029:SF1">
    <property type="entry name" value="NUCLEOLAR PROTEIN 8"/>
    <property type="match status" value="1"/>
</dbReference>
<keyword evidence="2 4" id="KW-0694">RNA-binding</keyword>
<dbReference type="GO" id="GO:0003723">
    <property type="term" value="F:RNA binding"/>
    <property type="evidence" value="ECO:0007669"/>
    <property type="project" value="UniProtKB-UniRule"/>
</dbReference>
<feature type="region of interest" description="Disordered" evidence="5">
    <location>
        <begin position="1199"/>
        <end position="1266"/>
    </location>
</feature>
<feature type="region of interest" description="Disordered" evidence="5">
    <location>
        <begin position="1307"/>
        <end position="1340"/>
    </location>
</feature>
<dbReference type="PROSITE" id="PS50102">
    <property type="entry name" value="RRM"/>
    <property type="match status" value="1"/>
</dbReference>
<feature type="compositionally biased region" description="Low complexity" evidence="5">
    <location>
        <begin position="594"/>
        <end position="605"/>
    </location>
</feature>
<dbReference type="SUPFAM" id="SSF54928">
    <property type="entry name" value="RNA-binding domain, RBD"/>
    <property type="match status" value="1"/>
</dbReference>
<feature type="region of interest" description="Disordered" evidence="5">
    <location>
        <begin position="275"/>
        <end position="344"/>
    </location>
</feature>
<feature type="region of interest" description="Disordered" evidence="5">
    <location>
        <begin position="494"/>
        <end position="543"/>
    </location>
</feature>
<dbReference type="PANTHER" id="PTHR48029">
    <property type="entry name" value="NUCLEOLAR PROTEIN 8"/>
    <property type="match status" value="1"/>
</dbReference>
<dbReference type="Proteomes" id="UP000735302">
    <property type="component" value="Unassembled WGS sequence"/>
</dbReference>
<feature type="compositionally biased region" description="Basic and acidic residues" evidence="5">
    <location>
        <begin position="736"/>
        <end position="745"/>
    </location>
</feature>
<feature type="compositionally biased region" description="Low complexity" evidence="5">
    <location>
        <begin position="821"/>
        <end position="839"/>
    </location>
</feature>
<feature type="region of interest" description="Disordered" evidence="5">
    <location>
        <begin position="1031"/>
        <end position="1129"/>
    </location>
</feature>
<feature type="compositionally biased region" description="Basic and acidic residues" evidence="5">
    <location>
        <begin position="704"/>
        <end position="729"/>
    </location>
</feature>
<keyword evidence="8" id="KW-1185">Reference proteome</keyword>
<dbReference type="Gene3D" id="3.30.70.330">
    <property type="match status" value="1"/>
</dbReference>
<feature type="compositionally biased region" description="Acidic residues" evidence="5">
    <location>
        <begin position="1238"/>
        <end position="1251"/>
    </location>
</feature>
<feature type="compositionally biased region" description="Low complexity" evidence="5">
    <location>
        <begin position="332"/>
        <end position="344"/>
    </location>
</feature>
<feature type="compositionally biased region" description="Basic and acidic residues" evidence="5">
    <location>
        <begin position="793"/>
        <end position="820"/>
    </location>
</feature>
<reference evidence="7 8" key="1">
    <citation type="journal article" date="2021" name="Elife">
        <title>Chloroplast acquisition without the gene transfer in kleptoplastic sea slugs, Plakobranchus ocellatus.</title>
        <authorList>
            <person name="Maeda T."/>
            <person name="Takahashi S."/>
            <person name="Yoshida T."/>
            <person name="Shimamura S."/>
            <person name="Takaki Y."/>
            <person name="Nagai Y."/>
            <person name="Toyoda A."/>
            <person name="Suzuki Y."/>
            <person name="Arimoto A."/>
            <person name="Ishii H."/>
            <person name="Satoh N."/>
            <person name="Nishiyama T."/>
            <person name="Hasebe M."/>
            <person name="Maruyama T."/>
            <person name="Minagawa J."/>
            <person name="Obokata J."/>
            <person name="Shigenobu S."/>
        </authorList>
    </citation>
    <scope>NUCLEOTIDE SEQUENCE [LARGE SCALE GENOMIC DNA]</scope>
</reference>
<feature type="region of interest" description="Disordered" evidence="5">
    <location>
        <begin position="206"/>
        <end position="260"/>
    </location>
</feature>
<evidence type="ECO:0000256" key="5">
    <source>
        <dbReference type="SAM" id="MobiDB-lite"/>
    </source>
</evidence>
<proteinExistence type="predicted"/>
<feature type="region of interest" description="Disordered" evidence="5">
    <location>
        <begin position="786"/>
        <end position="926"/>
    </location>
</feature>
<name>A0AAV4A8A2_9GAST</name>
<feature type="compositionally biased region" description="Basic and acidic residues" evidence="5">
    <location>
        <begin position="964"/>
        <end position="989"/>
    </location>
</feature>
<comment type="caution">
    <text evidence="7">The sequence shown here is derived from an EMBL/GenBank/DDBJ whole genome shotgun (WGS) entry which is preliminary data.</text>
</comment>
<dbReference type="GO" id="GO:0005730">
    <property type="term" value="C:nucleolus"/>
    <property type="evidence" value="ECO:0007669"/>
    <property type="project" value="UniProtKB-SubCell"/>
</dbReference>
<accession>A0AAV4A8A2</accession>
<protein>
    <submittedName>
        <fullName evidence="7">Nucleolar protein 8</fullName>
    </submittedName>
</protein>
<evidence type="ECO:0000313" key="7">
    <source>
        <dbReference type="EMBL" id="GFO07451.1"/>
    </source>
</evidence>
<sequence length="1340" mass="148250">MSESQPPKRIFIGGLSASVSESELVERFSRFGKVSNVSLKTRIDDNGTPLKSFAHLDLQGDEASLRKCFSTYQKVKWKGSMMNLQYAKESVLERLQREREGSASTNLKNSAARAESPQPLEVVTAAKGVPGTPVPGKKDWVVGKYGRAVPIMKLKKSYKIPMVKHDPSKYCHTVKIFKDDTQDSSVGNSCDHLTWLINKPDSEITKKRKGEFPQNSIPLKKKAAPVGPKHHGIKEKNNTPSSFHDLHNGGKLSATDQPKDNEGLEIVKIGANFKNPRQNNLQSTSNKFDSDIDSDTESVPSTSNCERRQSSKSALGKFKKLESELKNPTGNSKGLSKSKSTGLVSTVSQPVSHMIVDSSNKLGRPEFKELSSMHSFGNISSANLNTEKLASVALNVTVVNDSQTEKSAVSTPANSKILTAKSVRESSVISKPVHDTTIASPAPFNDNRGMNKFQISTPYVPADCPTENHRQTVSQNQHFRVTPEFRGLGKLADYNFNDTKKEPSVHPYPSSDNTISRESRPSNHLLPSVASPGPSRSKDSVKSSSAVTCLSAALLSNSDQKLPRVPGDEANNDDSDSSTGTDEIILRHKEKKSAASSALPTASSSPKQQEVQPKVRNQLAADTNLILSEYVSSVTDFDETIQTKSDCEDSGDEEDAYDSDLDSNDFALVAKKLQQQVMLSKQGKSRNVITKSSEATDFTSVAKGDSKKGKVLDKQGMTEKGSKKGKVVEKQGMTEGDSKKGKIVDKQGMTDGDSKKGKVAEKQEMTELQTRLTGIAGIPVQSGAVPSLVMAENENRKHQKHEQLSEKEKHRAANEKRLEAVKQQARQRQKQQQLVQQALKSVDASESNSKRIVFESSEDDDDDGDGQNKNKDDKTKVTEKLHNVKAHDESQQIQEKPGPSLFASSDNESDEDDDYNEMFKSKPQFEGKKGEKLLKMENRFGDKRFKLDAKFADTDSEEEDVEEEKEKGVTERQEGLRNTDSDLSSKLKEEKSASLKVLENVIGKTTLDRFSEKISRNTKTIIDMNTVRFDPTKMSLTPAPETAAEKKNKLSSSAAKMKKQVSLSSVSEGLTVEKQATELDNIGKTKSTESEGRKKPQKEETAAQNEKSEKKDEEKLEKMTEASRNSKTSVELASALLDLFKTDAQQSENTEEVSFSLSRQFGEADSEEGDQGDEEQSLSKRPVLQFEKTKTIVKANYGKVNNGDENLSETERESRFGVGTNTVATAKTQALLESDLSSGEEDQDKEEEMDGPEFSATTGKNQTDVDEEMLSAGRTDVRFTKEQWLEQWDTLRQTIIKIYKKKHKDALKKKRIQGEQSRKTEFLKNSRKAGKKNWGSVKRR</sequence>
<gene>
    <name evidence="7" type="ORF">PoB_003395600</name>
</gene>
<feature type="region of interest" description="Disordered" evidence="5">
    <location>
        <begin position="98"/>
        <end position="118"/>
    </location>
</feature>
<feature type="region of interest" description="Disordered" evidence="5">
    <location>
        <begin position="559"/>
        <end position="615"/>
    </location>
</feature>
<feature type="compositionally biased region" description="Basic and acidic residues" evidence="5">
    <location>
        <begin position="866"/>
        <end position="890"/>
    </location>
</feature>
<dbReference type="SMART" id="SM00360">
    <property type="entry name" value="RRM"/>
    <property type="match status" value="1"/>
</dbReference>
<evidence type="ECO:0000256" key="3">
    <source>
        <dbReference type="ARBA" id="ARBA00023242"/>
    </source>
</evidence>
<feature type="compositionally biased region" description="Acidic residues" evidence="5">
    <location>
        <begin position="856"/>
        <end position="865"/>
    </location>
</feature>
<evidence type="ECO:0000256" key="2">
    <source>
        <dbReference type="ARBA" id="ARBA00022884"/>
    </source>
</evidence>
<comment type="subcellular location">
    <subcellularLocation>
        <location evidence="1">Nucleus</location>
        <location evidence="1">Nucleolus</location>
    </subcellularLocation>
</comment>
<feature type="region of interest" description="Disordered" evidence="5">
    <location>
        <begin position="1143"/>
        <end position="1183"/>
    </location>
</feature>
<evidence type="ECO:0000256" key="1">
    <source>
        <dbReference type="ARBA" id="ARBA00004604"/>
    </source>
</evidence>
<feature type="compositionally biased region" description="Basic residues" evidence="5">
    <location>
        <begin position="219"/>
        <end position="233"/>
    </location>
</feature>
<evidence type="ECO:0000256" key="4">
    <source>
        <dbReference type="PROSITE-ProRule" id="PRU00176"/>
    </source>
</evidence>
<feature type="compositionally biased region" description="Polar residues" evidence="5">
    <location>
        <begin position="1143"/>
        <end position="1159"/>
    </location>
</feature>
<feature type="region of interest" description="Disordered" evidence="5">
    <location>
        <begin position="700"/>
        <end position="764"/>
    </location>
</feature>
<feature type="compositionally biased region" description="Basic and acidic residues" evidence="5">
    <location>
        <begin position="917"/>
        <end position="926"/>
    </location>
</feature>
<dbReference type="EMBL" id="BLXT01003865">
    <property type="protein sequence ID" value="GFO07451.1"/>
    <property type="molecule type" value="Genomic_DNA"/>
</dbReference>
<feature type="compositionally biased region" description="Acidic residues" evidence="5">
    <location>
        <begin position="907"/>
        <end position="916"/>
    </location>
</feature>
<feature type="compositionally biased region" description="Acidic residues" evidence="5">
    <location>
        <begin position="954"/>
        <end position="963"/>
    </location>
</feature>
<feature type="compositionally biased region" description="Acidic residues" evidence="5">
    <location>
        <begin position="1164"/>
        <end position="1176"/>
    </location>
</feature>
<feature type="region of interest" description="Disordered" evidence="5">
    <location>
        <begin position="951"/>
        <end position="989"/>
    </location>
</feature>
<dbReference type="InterPro" id="IPR034138">
    <property type="entry name" value="NOP8_RRM"/>
</dbReference>
<evidence type="ECO:0000259" key="6">
    <source>
        <dbReference type="PROSITE" id="PS50102"/>
    </source>
</evidence>
<evidence type="ECO:0000313" key="8">
    <source>
        <dbReference type="Proteomes" id="UP000735302"/>
    </source>
</evidence>
<dbReference type="InterPro" id="IPR035979">
    <property type="entry name" value="RBD_domain_sf"/>
</dbReference>
<dbReference type="CDD" id="cd12226">
    <property type="entry name" value="RRM_NOL8"/>
    <property type="match status" value="1"/>
</dbReference>
<dbReference type="InterPro" id="IPR012677">
    <property type="entry name" value="Nucleotide-bd_a/b_plait_sf"/>
</dbReference>
<organism evidence="7 8">
    <name type="scientific">Plakobranchus ocellatus</name>
    <dbReference type="NCBI Taxonomy" id="259542"/>
    <lineage>
        <taxon>Eukaryota</taxon>
        <taxon>Metazoa</taxon>
        <taxon>Spiralia</taxon>
        <taxon>Lophotrochozoa</taxon>
        <taxon>Mollusca</taxon>
        <taxon>Gastropoda</taxon>
        <taxon>Heterobranchia</taxon>
        <taxon>Euthyneura</taxon>
        <taxon>Panpulmonata</taxon>
        <taxon>Sacoglossa</taxon>
        <taxon>Placobranchoidea</taxon>
        <taxon>Plakobranchidae</taxon>
        <taxon>Plakobranchus</taxon>
    </lineage>
</organism>